<keyword evidence="1" id="KW-1133">Transmembrane helix</keyword>
<reference evidence="2 3" key="1">
    <citation type="submission" date="2021-04" db="EMBL/GenBank/DDBJ databases">
        <authorList>
            <person name="Bliznina A."/>
        </authorList>
    </citation>
    <scope>NUCLEOTIDE SEQUENCE [LARGE SCALE GENOMIC DNA]</scope>
</reference>
<protein>
    <submittedName>
        <fullName evidence="2">Oidioi.mRNA.OKI2018_I69.chr1.g2166.t1.cds</fullName>
    </submittedName>
</protein>
<gene>
    <name evidence="2" type="ORF">OKIOD_LOCUS10931</name>
</gene>
<organism evidence="2 3">
    <name type="scientific">Oikopleura dioica</name>
    <name type="common">Tunicate</name>
    <dbReference type="NCBI Taxonomy" id="34765"/>
    <lineage>
        <taxon>Eukaryota</taxon>
        <taxon>Metazoa</taxon>
        <taxon>Chordata</taxon>
        <taxon>Tunicata</taxon>
        <taxon>Appendicularia</taxon>
        <taxon>Copelata</taxon>
        <taxon>Oikopleuridae</taxon>
        <taxon>Oikopleura</taxon>
    </lineage>
</organism>
<keyword evidence="1" id="KW-0472">Membrane</keyword>
<name>A0ABN7SUG4_OIKDI</name>
<evidence type="ECO:0000313" key="3">
    <source>
        <dbReference type="Proteomes" id="UP001158576"/>
    </source>
</evidence>
<evidence type="ECO:0000313" key="2">
    <source>
        <dbReference type="EMBL" id="CAG5105482.1"/>
    </source>
</evidence>
<feature type="transmembrane region" description="Helical" evidence="1">
    <location>
        <begin position="76"/>
        <end position="97"/>
    </location>
</feature>
<keyword evidence="3" id="KW-1185">Reference proteome</keyword>
<accession>A0ABN7SUG4</accession>
<evidence type="ECO:0000256" key="1">
    <source>
        <dbReference type="SAM" id="Phobius"/>
    </source>
</evidence>
<proteinExistence type="predicted"/>
<feature type="transmembrane region" description="Helical" evidence="1">
    <location>
        <begin position="20"/>
        <end position="40"/>
    </location>
</feature>
<dbReference type="EMBL" id="OU015566">
    <property type="protein sequence ID" value="CAG5105482.1"/>
    <property type="molecule type" value="Genomic_DNA"/>
</dbReference>
<sequence length="110" mass="12427">MSTEGPFWERHLGHMEETAYYGITTVAYFVAVMFGFAYQWVLLKSDSDTRMAGINVSIFFIVIQCALKAYGGFICVFAYAIAGMVSFYCLPGVAERIRDGPRKLKKKKTQ</sequence>
<dbReference type="Proteomes" id="UP001158576">
    <property type="component" value="Chromosome 1"/>
</dbReference>
<keyword evidence="1" id="KW-0812">Transmembrane</keyword>